<sequence>MKILELYSGIGGMHLSLKESGVSGQIVASVDINQMANKVYAHNFNSTLLLNRNIQSLSPTYINSLDINTIMMSPPCQPFTRNGLKGDTNDPRTASFIHILDILPTLNVQNILMENVKGFESSKMRSIFINKLEECNFTYQEFLLSPTQFGIPNTRLRYYCIAKKRPMKFGFETGPLKVNYSAASIPVHNDPYPISEILQDVDFKDCYVPDSMLLKRATSLDICFKDSRRSCCFTKSYGHYLTGTGSVYTDKTKEETDFVYRELQNYLDDSENYLKCINKLQLRFFTPREVCRLMCFPEYFQIPKDVTDKQMYMLLGNSINIKVVSELIKLLIG</sequence>
<keyword evidence="3 4" id="KW-0949">S-adenosyl-L-methionine</keyword>
<reference evidence="7" key="1">
    <citation type="submission" date="2023-01" db="EMBL/GenBank/DDBJ databases">
        <title>Key to firefly adult light organ development and bioluminescence: homeobox transcription factors regulate luciferase expression and transportation to peroxisome.</title>
        <authorList>
            <person name="Fu X."/>
        </authorList>
    </citation>
    <scope>NUCLEOTIDE SEQUENCE [LARGE SCALE GENOMIC DNA]</scope>
</reference>
<keyword evidence="2 4" id="KW-0808">Transferase</keyword>
<dbReference type="NCBIfam" id="TIGR00675">
    <property type="entry name" value="dcm"/>
    <property type="match status" value="1"/>
</dbReference>
<accession>A0AAN7PRY1</accession>
<keyword evidence="1 4" id="KW-0489">Methyltransferase</keyword>
<gene>
    <name evidence="6" type="ORF">RN001_013582</name>
</gene>
<dbReference type="InterPro" id="IPR029063">
    <property type="entry name" value="SAM-dependent_MTases_sf"/>
</dbReference>
<dbReference type="Gene3D" id="3.90.120.10">
    <property type="entry name" value="DNA Methylase, subunit A, domain 2"/>
    <property type="match status" value="1"/>
</dbReference>
<dbReference type="EMBL" id="JARPUR010000006">
    <property type="protein sequence ID" value="KAK4874222.1"/>
    <property type="molecule type" value="Genomic_DNA"/>
</dbReference>
<feature type="active site" evidence="4">
    <location>
        <position position="76"/>
    </location>
</feature>
<dbReference type="GO" id="GO:0008168">
    <property type="term" value="F:methyltransferase activity"/>
    <property type="evidence" value="ECO:0007669"/>
    <property type="project" value="UniProtKB-KW"/>
</dbReference>
<proteinExistence type="inferred from homology"/>
<dbReference type="Pfam" id="PF00145">
    <property type="entry name" value="DNA_methylase"/>
    <property type="match status" value="1"/>
</dbReference>
<dbReference type="SUPFAM" id="SSF53335">
    <property type="entry name" value="S-adenosyl-L-methionine-dependent methyltransferases"/>
    <property type="match status" value="1"/>
</dbReference>
<dbReference type="PROSITE" id="PS51679">
    <property type="entry name" value="SAM_MT_C5"/>
    <property type="match status" value="1"/>
</dbReference>
<dbReference type="GO" id="GO:0032259">
    <property type="term" value="P:methylation"/>
    <property type="evidence" value="ECO:0007669"/>
    <property type="project" value="UniProtKB-KW"/>
</dbReference>
<dbReference type="AlphaFoldDB" id="A0AAN7PRY1"/>
<dbReference type="PRINTS" id="PR00105">
    <property type="entry name" value="C5METTRFRASE"/>
</dbReference>
<evidence type="ECO:0000256" key="5">
    <source>
        <dbReference type="RuleBase" id="RU000416"/>
    </source>
</evidence>
<dbReference type="PANTHER" id="PTHR46098:SF1">
    <property type="entry name" value="TRNA (CYTOSINE(38)-C(5))-METHYLTRANSFERASE"/>
    <property type="match status" value="1"/>
</dbReference>
<organism evidence="6 7">
    <name type="scientific">Aquatica leii</name>
    <dbReference type="NCBI Taxonomy" id="1421715"/>
    <lineage>
        <taxon>Eukaryota</taxon>
        <taxon>Metazoa</taxon>
        <taxon>Ecdysozoa</taxon>
        <taxon>Arthropoda</taxon>
        <taxon>Hexapoda</taxon>
        <taxon>Insecta</taxon>
        <taxon>Pterygota</taxon>
        <taxon>Neoptera</taxon>
        <taxon>Endopterygota</taxon>
        <taxon>Coleoptera</taxon>
        <taxon>Polyphaga</taxon>
        <taxon>Elateriformia</taxon>
        <taxon>Elateroidea</taxon>
        <taxon>Lampyridae</taxon>
        <taxon>Luciolinae</taxon>
        <taxon>Aquatica</taxon>
    </lineage>
</organism>
<name>A0AAN7PRY1_9COLE</name>
<evidence type="ECO:0000256" key="3">
    <source>
        <dbReference type="ARBA" id="ARBA00022691"/>
    </source>
</evidence>
<evidence type="ECO:0000313" key="7">
    <source>
        <dbReference type="Proteomes" id="UP001353858"/>
    </source>
</evidence>
<dbReference type="Gene3D" id="3.40.50.150">
    <property type="entry name" value="Vaccinia Virus protein VP39"/>
    <property type="match status" value="1"/>
</dbReference>
<evidence type="ECO:0000256" key="4">
    <source>
        <dbReference type="PROSITE-ProRule" id="PRU01016"/>
    </source>
</evidence>
<dbReference type="Proteomes" id="UP001353858">
    <property type="component" value="Unassembled WGS sequence"/>
</dbReference>
<evidence type="ECO:0008006" key="8">
    <source>
        <dbReference type="Google" id="ProtNLM"/>
    </source>
</evidence>
<keyword evidence="7" id="KW-1185">Reference proteome</keyword>
<protein>
    <recommendedName>
        <fullName evidence="8">DNA methyltransferase 2</fullName>
    </recommendedName>
</protein>
<dbReference type="InterPro" id="IPR050750">
    <property type="entry name" value="C5-MTase"/>
</dbReference>
<comment type="caution">
    <text evidence="6">The sequence shown here is derived from an EMBL/GenBank/DDBJ whole genome shotgun (WGS) entry which is preliminary data.</text>
</comment>
<dbReference type="GO" id="GO:0005634">
    <property type="term" value="C:nucleus"/>
    <property type="evidence" value="ECO:0007669"/>
    <property type="project" value="TreeGrafter"/>
</dbReference>
<evidence type="ECO:0000256" key="1">
    <source>
        <dbReference type="ARBA" id="ARBA00022603"/>
    </source>
</evidence>
<evidence type="ECO:0000313" key="6">
    <source>
        <dbReference type="EMBL" id="KAK4874222.1"/>
    </source>
</evidence>
<dbReference type="InterPro" id="IPR001525">
    <property type="entry name" value="C5_MeTfrase"/>
</dbReference>
<evidence type="ECO:0000256" key="2">
    <source>
        <dbReference type="ARBA" id="ARBA00022679"/>
    </source>
</evidence>
<comment type="similarity">
    <text evidence="4 5">Belongs to the class I-like SAM-binding methyltransferase superfamily. C5-methyltransferase family.</text>
</comment>
<dbReference type="PANTHER" id="PTHR46098">
    <property type="entry name" value="TRNA (CYTOSINE(38)-C(5))-METHYLTRANSFERASE"/>
    <property type="match status" value="1"/>
</dbReference>